<keyword evidence="4" id="KW-1185">Reference proteome</keyword>
<dbReference type="AlphaFoldDB" id="A0A1M6UM33"/>
<evidence type="ECO:0000313" key="3">
    <source>
        <dbReference type="EMBL" id="SHK70272.1"/>
    </source>
</evidence>
<dbReference type="InterPro" id="IPR008278">
    <property type="entry name" value="4-PPantetheinyl_Trfase_dom"/>
</dbReference>
<reference evidence="4" key="1">
    <citation type="submission" date="2016-11" db="EMBL/GenBank/DDBJ databases">
        <authorList>
            <person name="Varghese N."/>
            <person name="Submissions S."/>
        </authorList>
    </citation>
    <scope>NUCLEOTIDE SEQUENCE [LARGE SCALE GENOMIC DNA]</scope>
    <source>
        <strain evidence="4">DSM 26134</strain>
    </source>
</reference>
<dbReference type="Gene3D" id="3.90.470.20">
    <property type="entry name" value="4'-phosphopantetheinyl transferase domain"/>
    <property type="match status" value="2"/>
</dbReference>
<dbReference type="GO" id="GO:0000287">
    <property type="term" value="F:magnesium ion binding"/>
    <property type="evidence" value="ECO:0007669"/>
    <property type="project" value="InterPro"/>
</dbReference>
<gene>
    <name evidence="3" type="ORF">SAMN04488028_107185</name>
</gene>
<evidence type="ECO:0000256" key="1">
    <source>
        <dbReference type="ARBA" id="ARBA00022679"/>
    </source>
</evidence>
<dbReference type="RefSeq" id="WP_073124401.1">
    <property type="nucleotide sequence ID" value="NZ_FRAA01000007.1"/>
</dbReference>
<dbReference type="STRING" id="156994.SAMN04488028_107185"/>
<dbReference type="InterPro" id="IPR037143">
    <property type="entry name" value="4-PPantetheinyl_Trfase_dom_sf"/>
</dbReference>
<feature type="domain" description="4'-phosphopantetheinyl transferase" evidence="2">
    <location>
        <begin position="105"/>
        <end position="202"/>
    </location>
</feature>
<name>A0A1M6UM33_REIAG</name>
<dbReference type="GO" id="GO:0008897">
    <property type="term" value="F:holo-[acyl-carrier-protein] synthase activity"/>
    <property type="evidence" value="ECO:0007669"/>
    <property type="project" value="InterPro"/>
</dbReference>
<dbReference type="Proteomes" id="UP000184474">
    <property type="component" value="Unassembled WGS sequence"/>
</dbReference>
<proteinExistence type="predicted"/>
<dbReference type="EMBL" id="FRAA01000007">
    <property type="protein sequence ID" value="SHK70272.1"/>
    <property type="molecule type" value="Genomic_DNA"/>
</dbReference>
<dbReference type="Pfam" id="PF01648">
    <property type="entry name" value="ACPS"/>
    <property type="match status" value="1"/>
</dbReference>
<accession>A0A1M6UM33</accession>
<sequence>MIKKQYKISDHIMLGIWEINESTETLVAGFDAKEMEAIAHYHPIKKAEHIASRQLIESMCRDMDIPFHGICKDSHGKPHLIDSTHHISISHSYPKITALINLDEPCGIDLERPREQLQRTKHKFLNPSELKACGDDLHKLCIYWCTKESIYKMHGRKNLSFAQNIEINRIKDQQIHCRINKEGLVKEFVLNMQKEDDYILTYNL</sequence>
<organism evidence="3 4">
    <name type="scientific">Reichenbachiella agariperforans</name>
    <dbReference type="NCBI Taxonomy" id="156994"/>
    <lineage>
        <taxon>Bacteria</taxon>
        <taxon>Pseudomonadati</taxon>
        <taxon>Bacteroidota</taxon>
        <taxon>Cytophagia</taxon>
        <taxon>Cytophagales</taxon>
        <taxon>Reichenbachiellaceae</taxon>
        <taxon>Reichenbachiella</taxon>
    </lineage>
</organism>
<protein>
    <submittedName>
        <fullName evidence="3">Phosphopantetheinyl transferase</fullName>
    </submittedName>
</protein>
<evidence type="ECO:0000313" key="4">
    <source>
        <dbReference type="Proteomes" id="UP000184474"/>
    </source>
</evidence>
<dbReference type="SUPFAM" id="SSF56214">
    <property type="entry name" value="4'-phosphopantetheinyl transferase"/>
    <property type="match status" value="2"/>
</dbReference>
<evidence type="ECO:0000259" key="2">
    <source>
        <dbReference type="Pfam" id="PF01648"/>
    </source>
</evidence>
<keyword evidence="1 3" id="KW-0808">Transferase</keyword>